<comment type="subcellular location">
    <subcellularLocation>
        <location evidence="7">Cell membrane</location>
    </subcellularLocation>
</comment>
<dbReference type="InterPro" id="IPR039901">
    <property type="entry name" value="Kdotransferase"/>
</dbReference>
<evidence type="ECO:0000313" key="10">
    <source>
        <dbReference type="Proteomes" id="UP001321445"/>
    </source>
</evidence>
<evidence type="ECO:0000259" key="8">
    <source>
        <dbReference type="Pfam" id="PF04413"/>
    </source>
</evidence>
<keyword evidence="10" id="KW-1185">Reference proteome</keyword>
<dbReference type="InterPro" id="IPR038107">
    <property type="entry name" value="Glycos_transf_N_sf"/>
</dbReference>
<keyword evidence="7" id="KW-0812">Transmembrane</keyword>
<feature type="transmembrane region" description="Helical" evidence="7">
    <location>
        <begin position="20"/>
        <end position="43"/>
    </location>
</feature>
<evidence type="ECO:0000256" key="5">
    <source>
        <dbReference type="ARBA" id="ARBA00031445"/>
    </source>
</evidence>
<name>A0ABM8FNZ3_9BACT</name>
<protein>
    <recommendedName>
        <fullName evidence="3 7">3-deoxy-D-manno-octulosonic acid transferase</fullName>
        <shortName evidence="7">Kdo transferase</shortName>
        <ecNumber evidence="2 7">2.4.99.12</ecNumber>
    </recommendedName>
    <alternativeName>
        <fullName evidence="5 7">Lipid IV(A) 3-deoxy-D-manno-octulosonic acid transferase</fullName>
    </alternativeName>
</protein>
<dbReference type="PANTHER" id="PTHR42755:SF1">
    <property type="entry name" value="3-DEOXY-D-MANNO-OCTULOSONIC ACID TRANSFERASE, MITOCHONDRIAL-RELATED"/>
    <property type="match status" value="1"/>
</dbReference>
<gene>
    <name evidence="9" type="primary">kdtA</name>
    <name evidence="9" type="ORF">HCR_16670</name>
</gene>
<keyword evidence="7" id="KW-1003">Cell membrane</keyword>
<evidence type="ECO:0000256" key="4">
    <source>
        <dbReference type="ARBA" id="ARBA00022679"/>
    </source>
</evidence>
<comment type="pathway">
    <text evidence="1 7">Bacterial outer membrane biogenesis; LPS core biosynthesis.</text>
</comment>
<sequence>MDAFSTLKQKKKKRTLNNSVFTALYTLSVWGLYLLFLPIILLFSFKKKYRRSIPARFFLWHNPPLPEGRIWFHACSFGETRALKPLIEALDADEVALTTTTQTGFEEAKKVAETVRYLPFEPLLWLWVRPQKVLVVMEAELWYLLFYLAKRSGAKTMLINARISDRSYRSYLRFAWFYRKIFANIDEVYAQSETDKRRLLELGAKDVKVTGNIKLAQPAKATRRYAKPEGIVVTAASTHEGEEEGILDAFVAWKKRHPDAKLLLVPRHPERFGKVAAVAESAAREAGLSFSRWSEEAALDADIVLIDAMGELVNFYAISDIVVLGGAFVPVGGHNPAEVIPFGCRLVSGREIFNQKAMFSAVEGAIFCDLETLETALDRALEGEPLRLETAVSLEPLFEGMANVV</sequence>
<feature type="domain" description="3-deoxy-D-manno-octulosonic-acid transferase N-terminal" evidence="8">
    <location>
        <begin position="53"/>
        <end position="216"/>
    </location>
</feature>
<evidence type="ECO:0000256" key="1">
    <source>
        <dbReference type="ARBA" id="ARBA00004713"/>
    </source>
</evidence>
<comment type="similarity">
    <text evidence="7">Belongs to the glycosyltransferase group 1 family.</text>
</comment>
<dbReference type="Pfam" id="PF04413">
    <property type="entry name" value="Glycos_transf_N"/>
    <property type="match status" value="1"/>
</dbReference>
<dbReference type="SUPFAM" id="SSF53756">
    <property type="entry name" value="UDP-Glycosyltransferase/glycogen phosphorylase"/>
    <property type="match status" value="1"/>
</dbReference>
<accession>A0ABM8FNZ3</accession>
<dbReference type="EMBL" id="AP027370">
    <property type="protein sequence ID" value="BDY13355.1"/>
    <property type="molecule type" value="Genomic_DNA"/>
</dbReference>
<dbReference type="Gene3D" id="3.40.50.11720">
    <property type="entry name" value="3-Deoxy-D-manno-octulosonic-acid transferase, N-terminal domain"/>
    <property type="match status" value="1"/>
</dbReference>
<dbReference type="NCBIfam" id="NF004389">
    <property type="entry name" value="PRK05749.1-5"/>
    <property type="match status" value="1"/>
</dbReference>
<evidence type="ECO:0000256" key="6">
    <source>
        <dbReference type="ARBA" id="ARBA00049183"/>
    </source>
</evidence>
<dbReference type="PANTHER" id="PTHR42755">
    <property type="entry name" value="3-DEOXY-MANNO-OCTULOSONATE CYTIDYLYLTRANSFERASE"/>
    <property type="match status" value="1"/>
</dbReference>
<dbReference type="InterPro" id="IPR007507">
    <property type="entry name" value="Glycos_transf_N"/>
</dbReference>
<evidence type="ECO:0000256" key="7">
    <source>
        <dbReference type="RuleBase" id="RU365103"/>
    </source>
</evidence>
<dbReference type="GO" id="GO:0016740">
    <property type="term" value="F:transferase activity"/>
    <property type="evidence" value="ECO:0007669"/>
    <property type="project" value="UniProtKB-KW"/>
</dbReference>
<dbReference type="Proteomes" id="UP001321445">
    <property type="component" value="Chromosome"/>
</dbReference>
<keyword evidence="7" id="KW-1133">Transmembrane helix</keyword>
<reference evidence="9 10" key="1">
    <citation type="submission" date="2023-03" db="EMBL/GenBank/DDBJ databases">
        <title>Description of Hydrogenimonas sp. ISO32.</title>
        <authorList>
            <person name="Mino S."/>
            <person name="Fukazawa S."/>
            <person name="Sawabe T."/>
        </authorList>
    </citation>
    <scope>NUCLEOTIDE SEQUENCE [LARGE SCALE GENOMIC DNA]</scope>
    <source>
        <strain evidence="9 10">ISO32</strain>
    </source>
</reference>
<proteinExistence type="inferred from homology"/>
<organism evidence="9 10">
    <name type="scientific">Hydrogenimonas cancrithermarum</name>
    <dbReference type="NCBI Taxonomy" id="2993563"/>
    <lineage>
        <taxon>Bacteria</taxon>
        <taxon>Pseudomonadati</taxon>
        <taxon>Campylobacterota</taxon>
        <taxon>Epsilonproteobacteria</taxon>
        <taxon>Campylobacterales</taxon>
        <taxon>Hydrogenimonadaceae</taxon>
        <taxon>Hydrogenimonas</taxon>
    </lineage>
</organism>
<keyword evidence="4 7" id="KW-0808">Transferase</keyword>
<evidence type="ECO:0000256" key="3">
    <source>
        <dbReference type="ARBA" id="ARBA00019077"/>
    </source>
</evidence>
<dbReference type="Gene3D" id="3.40.50.2000">
    <property type="entry name" value="Glycogen Phosphorylase B"/>
    <property type="match status" value="1"/>
</dbReference>
<keyword evidence="7" id="KW-0472">Membrane</keyword>
<evidence type="ECO:0000313" key="9">
    <source>
        <dbReference type="EMBL" id="BDY13355.1"/>
    </source>
</evidence>
<evidence type="ECO:0000256" key="2">
    <source>
        <dbReference type="ARBA" id="ARBA00012621"/>
    </source>
</evidence>
<keyword evidence="7" id="KW-0448">Lipopolysaccharide biosynthesis</keyword>
<dbReference type="EC" id="2.4.99.12" evidence="2 7"/>
<comment type="catalytic activity">
    <reaction evidence="6 7">
        <text>lipid IVA (E. coli) + CMP-3-deoxy-beta-D-manno-octulosonate = alpha-Kdo-(2-&gt;6)-lipid IVA (E. coli) + CMP + H(+)</text>
        <dbReference type="Rhea" id="RHEA:28066"/>
        <dbReference type="ChEBI" id="CHEBI:15378"/>
        <dbReference type="ChEBI" id="CHEBI:58603"/>
        <dbReference type="ChEBI" id="CHEBI:60364"/>
        <dbReference type="ChEBI" id="CHEBI:60377"/>
        <dbReference type="ChEBI" id="CHEBI:85987"/>
        <dbReference type="EC" id="2.4.99.12"/>
    </reaction>
</comment>
<comment type="function">
    <text evidence="7">Involved in lipopolysaccharide (LPS) biosynthesis. Catalyzes the transfer of 3-deoxy-D-manno-octulosonate (Kdo) residue(s) from CMP-Kdo to lipid IV(A), the tetraacyldisaccharide-1,4'-bisphosphate precursor of lipid A.</text>
</comment>